<evidence type="ECO:0000256" key="2">
    <source>
        <dbReference type="ARBA" id="ARBA00022763"/>
    </source>
</evidence>
<dbReference type="InterPro" id="IPR023170">
    <property type="entry name" value="HhH_base_excis_C"/>
</dbReference>
<dbReference type="GO" id="GO:0000703">
    <property type="term" value="F:oxidized pyrimidine nucleobase lesion DNA N-glycosylase activity"/>
    <property type="evidence" value="ECO:0007669"/>
    <property type="project" value="UniProtKB-UniRule"/>
</dbReference>
<keyword evidence="5 8" id="KW-0456">Lyase</keyword>
<dbReference type="PANTHER" id="PTHR43286">
    <property type="entry name" value="ENDONUCLEASE III-LIKE PROTEIN 1"/>
    <property type="match status" value="1"/>
</dbReference>
<keyword evidence="8" id="KW-0539">Nucleus</keyword>
<evidence type="ECO:0000259" key="9">
    <source>
        <dbReference type="SMART" id="SM00478"/>
    </source>
</evidence>
<dbReference type="RefSeq" id="XP_002548908.1">
    <property type="nucleotide sequence ID" value="XM_002548862.1"/>
</dbReference>
<dbReference type="VEuPathDB" id="FungiDB:CTRG_03205"/>
<evidence type="ECO:0000256" key="1">
    <source>
        <dbReference type="ARBA" id="ARBA00008343"/>
    </source>
</evidence>
<dbReference type="Gene3D" id="1.10.1670.10">
    <property type="entry name" value="Helix-hairpin-Helix base-excision DNA repair enzymes (C-terminal)"/>
    <property type="match status" value="1"/>
</dbReference>
<organism evidence="10 11">
    <name type="scientific">Candida tropicalis (strain ATCC MYA-3404 / T1)</name>
    <name type="common">Yeast</name>
    <dbReference type="NCBI Taxonomy" id="294747"/>
    <lineage>
        <taxon>Eukaryota</taxon>
        <taxon>Fungi</taxon>
        <taxon>Dikarya</taxon>
        <taxon>Ascomycota</taxon>
        <taxon>Saccharomycotina</taxon>
        <taxon>Pichiomycetes</taxon>
        <taxon>Debaryomycetaceae</taxon>
        <taxon>Candida/Lodderomyces clade</taxon>
        <taxon>Candida</taxon>
    </lineage>
</organism>
<dbReference type="InterPro" id="IPR030841">
    <property type="entry name" value="NTH1"/>
</dbReference>
<dbReference type="PANTHER" id="PTHR43286:SF1">
    <property type="entry name" value="ENDONUCLEASE III-LIKE PROTEIN 1"/>
    <property type="match status" value="1"/>
</dbReference>
<dbReference type="Pfam" id="PF00730">
    <property type="entry name" value="HhH-GPD"/>
    <property type="match status" value="1"/>
</dbReference>
<dbReference type="GeneID" id="8295927"/>
<dbReference type="InterPro" id="IPR003265">
    <property type="entry name" value="HhH-GPD_domain"/>
</dbReference>
<dbReference type="HOGENOM" id="CLU_012862_4_3_1"/>
<dbReference type="EC" id="4.2.99.18" evidence="8"/>
<dbReference type="EC" id="3.2.2.-" evidence="8"/>
<dbReference type="GO" id="GO:0005634">
    <property type="term" value="C:nucleus"/>
    <property type="evidence" value="ECO:0007669"/>
    <property type="project" value="UniProtKB-SubCell"/>
</dbReference>
<dbReference type="GO" id="GO:0005739">
    <property type="term" value="C:mitochondrion"/>
    <property type="evidence" value="ECO:0007669"/>
    <property type="project" value="UniProtKB-SubCell"/>
</dbReference>
<evidence type="ECO:0000256" key="8">
    <source>
        <dbReference type="HAMAP-Rule" id="MF_03183"/>
    </source>
</evidence>
<proteinExistence type="inferred from homology"/>
<dbReference type="STRING" id="294747.C5MAW3"/>
<comment type="similarity">
    <text evidence="1 8">Belongs to the Nth/MutY family.</text>
</comment>
<dbReference type="GO" id="GO:0140078">
    <property type="term" value="F:class I DNA-(apurinic or apyrimidinic site) endonuclease activity"/>
    <property type="evidence" value="ECO:0007669"/>
    <property type="project" value="UniProtKB-EC"/>
</dbReference>
<comment type="subcellular location">
    <subcellularLocation>
        <location evidence="8">Nucleus</location>
    </subcellularLocation>
    <subcellularLocation>
        <location evidence="8">Mitochondrion</location>
    </subcellularLocation>
</comment>
<evidence type="ECO:0000313" key="10">
    <source>
        <dbReference type="EMBL" id="EER32780.1"/>
    </source>
</evidence>
<dbReference type="eggNOG" id="KOG1921">
    <property type="taxonomic scope" value="Eukaryota"/>
</dbReference>
<dbReference type="GO" id="GO:0006285">
    <property type="term" value="P:base-excision repair, AP site formation"/>
    <property type="evidence" value="ECO:0007669"/>
    <property type="project" value="UniProtKB-UniRule"/>
</dbReference>
<accession>C5MAW3</accession>
<dbReference type="EMBL" id="GG692398">
    <property type="protein sequence ID" value="EER32780.1"/>
    <property type="molecule type" value="Genomic_DNA"/>
</dbReference>
<dbReference type="InterPro" id="IPR011257">
    <property type="entry name" value="DNA_glycosylase"/>
</dbReference>
<dbReference type="AlphaFoldDB" id="C5MAW3"/>
<keyword evidence="3 8" id="KW-0378">Hydrolase</keyword>
<dbReference type="GO" id="GO:0006289">
    <property type="term" value="P:nucleotide-excision repair"/>
    <property type="evidence" value="ECO:0007669"/>
    <property type="project" value="TreeGrafter"/>
</dbReference>
<evidence type="ECO:0000256" key="7">
    <source>
        <dbReference type="ARBA" id="ARBA00044632"/>
    </source>
</evidence>
<sequence length="331" mass="37214">MKRTKLPLEATRSKKIKLESVDENATRTVKAHIKIEIEGNPTTNEMPPNIFKKADPGDVNSGPKGWVQIYNEVVSMRSKFLGPVDFQGCERMPNTINPGVQTRNPRIYRFQLLISLMLSSQTKDEVNYEAMKSLHEGLLKSHPEGLCIESLSKLSAAEIDSYINKVGFHNRKSQYIKKTCDILLSQHGGDVPKTISEIVKLPGLGPKMGYLFLQNGWGINDGIGVDVHLHRLAQMWGWVSPKANTPEKARIELEKWLPKEYWGQINPLLVGFGQVVCVPRSPNCDVCTLGRKGICKSANKKLLKDSTVSDERKQKLMKQRADLTKLINEVI</sequence>
<protein>
    <recommendedName>
        <fullName evidence="8">Endonuclease III homolog</fullName>
        <ecNumber evidence="8">3.2.2.-</ecNumber>
        <ecNumber evidence="8">4.2.99.18</ecNumber>
    </recommendedName>
    <alternativeName>
        <fullName evidence="8">Bifunctional DNA N-glycosylase/DNA-(apurinic or apyrimidinic site) lyase</fullName>
        <shortName evidence="8">DNA glycosylase/AP lyase</shortName>
    </alternativeName>
</protein>
<evidence type="ECO:0000256" key="5">
    <source>
        <dbReference type="ARBA" id="ARBA00023239"/>
    </source>
</evidence>
<dbReference type="CDD" id="cd00056">
    <property type="entry name" value="ENDO3c"/>
    <property type="match status" value="1"/>
</dbReference>
<name>C5MAW3_CANTT</name>
<keyword evidence="11" id="KW-1185">Reference proteome</keyword>
<keyword evidence="4 8" id="KW-0234">DNA repair</keyword>
<dbReference type="FunFam" id="1.10.340.30:FF:000001">
    <property type="entry name" value="Endonuclease III"/>
    <property type="match status" value="1"/>
</dbReference>
<evidence type="ECO:0000256" key="6">
    <source>
        <dbReference type="ARBA" id="ARBA00023295"/>
    </source>
</evidence>
<feature type="domain" description="HhH-GPD" evidence="9">
    <location>
        <begin position="118"/>
        <end position="275"/>
    </location>
</feature>
<dbReference type="GO" id="GO:0003677">
    <property type="term" value="F:DNA binding"/>
    <property type="evidence" value="ECO:0007669"/>
    <property type="project" value="UniProtKB-UniRule"/>
</dbReference>
<evidence type="ECO:0000256" key="4">
    <source>
        <dbReference type="ARBA" id="ARBA00023204"/>
    </source>
</evidence>
<gene>
    <name evidence="8" type="primary">NTG1</name>
    <name evidence="10" type="ORF">CTRG_03205</name>
</gene>
<comment type="function">
    <text evidence="8">Bifunctional DNA N-glycosylase with associated apurinic/apyrimidinic (AP) lyase function that catalyzes the first step in base excision repair (BER), the primary repair pathway for the repair of oxidative DNA damage. The DNA N-glycosylase activity releases the damaged DNA base from DNA by cleaving the N-glycosidic bond, leaving an AP site. The AP lyase activity cleaves the phosphodiester bond 3' to the AP site by a beta-elimination. Primarily recognizes and repairs oxidative base damage of pyrimidines.</text>
</comment>
<dbReference type="SUPFAM" id="SSF48150">
    <property type="entry name" value="DNA-glycosylase"/>
    <property type="match status" value="1"/>
</dbReference>
<dbReference type="SMART" id="SM00478">
    <property type="entry name" value="ENDO3c"/>
    <property type="match status" value="1"/>
</dbReference>
<evidence type="ECO:0000256" key="3">
    <source>
        <dbReference type="ARBA" id="ARBA00022801"/>
    </source>
</evidence>
<reference evidence="10 11" key="1">
    <citation type="journal article" date="2009" name="Nature">
        <title>Evolution of pathogenicity and sexual reproduction in eight Candida genomes.</title>
        <authorList>
            <person name="Butler G."/>
            <person name="Rasmussen M.D."/>
            <person name="Lin M.F."/>
            <person name="Santos M.A."/>
            <person name="Sakthikumar S."/>
            <person name="Munro C.A."/>
            <person name="Rheinbay E."/>
            <person name="Grabherr M."/>
            <person name="Forche A."/>
            <person name="Reedy J.L."/>
            <person name="Agrafioti I."/>
            <person name="Arnaud M.B."/>
            <person name="Bates S."/>
            <person name="Brown A.J."/>
            <person name="Brunke S."/>
            <person name="Costanzo M.C."/>
            <person name="Fitzpatrick D.A."/>
            <person name="de Groot P.W."/>
            <person name="Harris D."/>
            <person name="Hoyer L.L."/>
            <person name="Hube B."/>
            <person name="Klis F.M."/>
            <person name="Kodira C."/>
            <person name="Lennard N."/>
            <person name="Logue M.E."/>
            <person name="Martin R."/>
            <person name="Neiman A.M."/>
            <person name="Nikolaou E."/>
            <person name="Quail M.A."/>
            <person name="Quinn J."/>
            <person name="Santos M.C."/>
            <person name="Schmitzberger F.F."/>
            <person name="Sherlock G."/>
            <person name="Shah P."/>
            <person name="Silverstein K.A."/>
            <person name="Skrzypek M.S."/>
            <person name="Soll D."/>
            <person name="Staggs R."/>
            <person name="Stansfield I."/>
            <person name="Stumpf M.P."/>
            <person name="Sudbery P.E."/>
            <person name="Srikantha T."/>
            <person name="Zeng Q."/>
            <person name="Berman J."/>
            <person name="Berriman M."/>
            <person name="Heitman J."/>
            <person name="Gow N.A."/>
            <person name="Lorenz M.C."/>
            <person name="Birren B.W."/>
            <person name="Kellis M."/>
            <person name="Cuomo C.A."/>
        </authorList>
    </citation>
    <scope>NUCLEOTIDE SEQUENCE [LARGE SCALE GENOMIC DNA]</scope>
    <source>
        <strain evidence="11">ATCC MYA-3404 / T1</strain>
    </source>
</reference>
<dbReference type="Proteomes" id="UP000002037">
    <property type="component" value="Unassembled WGS sequence"/>
</dbReference>
<dbReference type="KEGG" id="ctp:CTRG_03205"/>
<dbReference type="HAMAP" id="MF_03183">
    <property type="entry name" value="Endonuclease_III_Nth"/>
    <property type="match status" value="1"/>
</dbReference>
<dbReference type="Gene3D" id="1.10.340.30">
    <property type="entry name" value="Hypothetical protein, domain 2"/>
    <property type="match status" value="1"/>
</dbReference>
<dbReference type="OrthoDB" id="2099276at2759"/>
<comment type="catalytic activity">
    <reaction evidence="7 8">
        <text>2'-deoxyribonucleotide-(2'-deoxyribose 5'-phosphate)-2'-deoxyribonucleotide-DNA = a 3'-end 2'-deoxyribonucleotide-(2,3-dehydro-2,3-deoxyribose 5'-phosphate)-DNA + a 5'-end 5'-phospho-2'-deoxyribonucleoside-DNA + H(+)</text>
        <dbReference type="Rhea" id="RHEA:66592"/>
        <dbReference type="Rhea" id="RHEA-COMP:13180"/>
        <dbReference type="Rhea" id="RHEA-COMP:16897"/>
        <dbReference type="Rhea" id="RHEA-COMP:17067"/>
        <dbReference type="ChEBI" id="CHEBI:15378"/>
        <dbReference type="ChEBI" id="CHEBI:136412"/>
        <dbReference type="ChEBI" id="CHEBI:157695"/>
        <dbReference type="ChEBI" id="CHEBI:167181"/>
        <dbReference type="EC" id="4.2.99.18"/>
    </reaction>
</comment>
<keyword evidence="6 8" id="KW-0326">Glycosidase</keyword>
<comment type="caution">
    <text evidence="8">Lacks conserved residue(s) required for the propagation of feature annotation.</text>
</comment>
<keyword evidence="8" id="KW-0496">Mitochondrion</keyword>
<keyword evidence="2 8" id="KW-0227">DNA damage</keyword>
<evidence type="ECO:0000313" key="11">
    <source>
        <dbReference type="Proteomes" id="UP000002037"/>
    </source>
</evidence>